<accession>A0A813DIY1</accession>
<reference evidence="1" key="1">
    <citation type="submission" date="2021-02" db="EMBL/GenBank/DDBJ databases">
        <authorList>
            <person name="Dougan E. K."/>
            <person name="Rhodes N."/>
            <person name="Thang M."/>
            <person name="Chan C."/>
        </authorList>
    </citation>
    <scope>NUCLEOTIDE SEQUENCE</scope>
</reference>
<sequence length="200" mass="21953">MRFCDPAKSKMEMLRKAKRNHCLATFCEPAESKMEMPRKAKRNHCLATFCEPAESKWKCCGKRNAATVWLLIRHLAGTQPQVVASVFGTTPTTTTRTTTTTTATTATATATAATATFWGGARALVTACALKRLRQLLDLFGTLTNSLWLLNPICARLHSCKACLQAETPVQVQLQDLHRCPDCCLSSEASMPKVCRLMSA</sequence>
<keyword evidence="2" id="KW-1185">Reference proteome</keyword>
<dbReference type="EMBL" id="CAJNNV010002790">
    <property type="protein sequence ID" value="CAE8587844.1"/>
    <property type="molecule type" value="Genomic_DNA"/>
</dbReference>
<organism evidence="1 2">
    <name type="scientific">Polarella glacialis</name>
    <name type="common">Dinoflagellate</name>
    <dbReference type="NCBI Taxonomy" id="89957"/>
    <lineage>
        <taxon>Eukaryota</taxon>
        <taxon>Sar</taxon>
        <taxon>Alveolata</taxon>
        <taxon>Dinophyceae</taxon>
        <taxon>Suessiales</taxon>
        <taxon>Suessiaceae</taxon>
        <taxon>Polarella</taxon>
    </lineage>
</organism>
<name>A0A813DIY1_POLGL</name>
<dbReference type="AlphaFoldDB" id="A0A813DIY1"/>
<evidence type="ECO:0000313" key="1">
    <source>
        <dbReference type="EMBL" id="CAE8587844.1"/>
    </source>
</evidence>
<proteinExistence type="predicted"/>
<dbReference type="Proteomes" id="UP000654075">
    <property type="component" value="Unassembled WGS sequence"/>
</dbReference>
<gene>
    <name evidence="1" type="ORF">PGLA1383_LOCUS6670</name>
</gene>
<evidence type="ECO:0000313" key="2">
    <source>
        <dbReference type="Proteomes" id="UP000654075"/>
    </source>
</evidence>
<comment type="caution">
    <text evidence="1">The sequence shown here is derived from an EMBL/GenBank/DDBJ whole genome shotgun (WGS) entry which is preliminary data.</text>
</comment>
<protein>
    <submittedName>
        <fullName evidence="1">Uncharacterized protein</fullName>
    </submittedName>
</protein>